<reference evidence="1" key="1">
    <citation type="journal article" date="2019" name="Int J Environ Res Public Health">
        <title>Characterization of Chromosome-Mediated BlaOXA-894 in Shewanella xiamenensis Isolated from Pig Wastewater.</title>
        <authorList>
            <person name="Zou H."/>
            <person name="Zhou Z."/>
            <person name="Xia H."/>
            <person name="Zhao Q."/>
            <person name="Li X."/>
        </authorList>
    </citation>
    <scope>NUCLEOTIDE SEQUENCE</scope>
    <source>
        <strain evidence="1">2015oxa</strain>
    </source>
</reference>
<evidence type="ECO:0000313" key="2">
    <source>
        <dbReference type="EMBL" id="MDI5831183.1"/>
    </source>
</evidence>
<gene>
    <name evidence="1" type="ORF">E2650_04465</name>
    <name evidence="2" type="ORF">ODY93_06370</name>
</gene>
<proteinExistence type="predicted"/>
<dbReference type="EMBL" id="SUNE01000002">
    <property type="protein sequence ID" value="MDG5899166.1"/>
    <property type="molecule type" value="Genomic_DNA"/>
</dbReference>
<protein>
    <submittedName>
        <fullName evidence="1">Flagella biosynthesis chaperone for FliD, FliT</fullName>
    </submittedName>
</protein>
<dbReference type="AlphaFoldDB" id="A0AAW6QUQ2"/>
<sequence length="106" mass="12161">MKQLDELNITLAQVLEQLNRIPAEDPQTDDLVSNLQSMVDERQLLLNVLVADANMTDANYLQRQLEFTQDFSKKASIIMADRQALLHASNKNKRQISVYETIDSNR</sequence>
<evidence type="ECO:0000313" key="3">
    <source>
        <dbReference type="Proteomes" id="UP001159075"/>
    </source>
</evidence>
<accession>A0AAW6QUQ2</accession>
<name>A0AAW6QUQ2_9GAMM</name>
<keyword evidence="1" id="KW-0282">Flagellum</keyword>
<dbReference type="RefSeq" id="WP_047539517.1">
    <property type="nucleotide sequence ID" value="NZ_BLRE01000036.1"/>
</dbReference>
<organism evidence="1">
    <name type="scientific">Shewanella xiamenensis</name>
    <dbReference type="NCBI Taxonomy" id="332186"/>
    <lineage>
        <taxon>Bacteria</taxon>
        <taxon>Pseudomonadati</taxon>
        <taxon>Pseudomonadota</taxon>
        <taxon>Gammaproteobacteria</taxon>
        <taxon>Alteromonadales</taxon>
        <taxon>Shewanellaceae</taxon>
        <taxon>Shewanella</taxon>
    </lineage>
</organism>
<keyword evidence="1" id="KW-0966">Cell projection</keyword>
<comment type="caution">
    <text evidence="1">The sequence shown here is derived from an EMBL/GenBank/DDBJ whole genome shotgun (WGS) entry which is preliminary data.</text>
</comment>
<reference evidence="2 3" key="3">
    <citation type="submission" date="2022-09" db="EMBL/GenBank/DDBJ databases">
        <title>The outer-membrane cytochrome OmcA is essential for infection of Shewanella oneidensis by a zebrafish-associated bacteriophage.</title>
        <authorList>
            <person name="Grenfell A.W."/>
            <person name="Intile P."/>
            <person name="Mcfarlane J."/>
            <person name="Leung D."/>
            <person name="Abdalla K."/>
            <person name="Wold M."/>
            <person name="Kees E."/>
            <person name="Gralnick J."/>
        </authorList>
    </citation>
    <scope>NUCLEOTIDE SEQUENCE [LARGE SCALE GENOMIC DNA]</scope>
    <source>
        <strain evidence="2 3">NF-5</strain>
    </source>
</reference>
<dbReference type="EMBL" id="JAOTLW010000005">
    <property type="protein sequence ID" value="MDI5831183.1"/>
    <property type="molecule type" value="Genomic_DNA"/>
</dbReference>
<dbReference type="Proteomes" id="UP001159075">
    <property type="component" value="Unassembled WGS sequence"/>
</dbReference>
<keyword evidence="1" id="KW-0969">Cilium</keyword>
<reference evidence="1" key="2">
    <citation type="submission" date="2019-04" db="EMBL/GenBank/DDBJ databases">
        <authorList>
            <person name="Zou H."/>
        </authorList>
    </citation>
    <scope>NUCLEOTIDE SEQUENCE</scope>
    <source>
        <strain evidence="1">2015oxa</strain>
    </source>
</reference>
<keyword evidence="3" id="KW-1185">Reference proteome</keyword>
<evidence type="ECO:0000313" key="1">
    <source>
        <dbReference type="EMBL" id="MDG5899166.1"/>
    </source>
</evidence>
<dbReference type="Proteomes" id="UP001152518">
    <property type="component" value="Unassembled WGS sequence"/>
</dbReference>